<keyword evidence="2" id="KW-1185">Reference proteome</keyword>
<sequence>MKALPLLRSAPEVTTQHLLSEDSDPVLIEPKQVPSFFLAKSLINCTSPTSSRGILRPYSAFWNVARKDDEEVLDAFAIGIVSLESLRGSVKRGKEVPFALTRTIPPRTWRKHTYVHLHSLCSICENSFSR</sequence>
<dbReference type="AlphaFoldDB" id="A0A3P6S1K5"/>
<evidence type="ECO:0000313" key="1">
    <source>
        <dbReference type="EMBL" id="VDK61340.1"/>
    </source>
</evidence>
<proteinExistence type="predicted"/>
<dbReference type="Proteomes" id="UP000271889">
    <property type="component" value="Unassembled WGS sequence"/>
</dbReference>
<accession>A0A3P6S1K5</accession>
<evidence type="ECO:0000313" key="2">
    <source>
        <dbReference type="Proteomes" id="UP000271889"/>
    </source>
</evidence>
<gene>
    <name evidence="1" type="ORF">CGOC_LOCUS5279</name>
</gene>
<reference evidence="1 2" key="1">
    <citation type="submission" date="2018-11" db="EMBL/GenBank/DDBJ databases">
        <authorList>
            <consortium name="Pathogen Informatics"/>
        </authorList>
    </citation>
    <scope>NUCLEOTIDE SEQUENCE [LARGE SCALE GENOMIC DNA]</scope>
</reference>
<organism evidence="1 2">
    <name type="scientific">Cylicostephanus goldi</name>
    <name type="common">Nematode worm</name>
    <dbReference type="NCBI Taxonomy" id="71465"/>
    <lineage>
        <taxon>Eukaryota</taxon>
        <taxon>Metazoa</taxon>
        <taxon>Ecdysozoa</taxon>
        <taxon>Nematoda</taxon>
        <taxon>Chromadorea</taxon>
        <taxon>Rhabditida</taxon>
        <taxon>Rhabditina</taxon>
        <taxon>Rhabditomorpha</taxon>
        <taxon>Strongyloidea</taxon>
        <taxon>Strongylidae</taxon>
        <taxon>Cylicostephanus</taxon>
    </lineage>
</organism>
<name>A0A3P6S1K5_CYLGO</name>
<dbReference type="EMBL" id="UYRV01015784">
    <property type="protein sequence ID" value="VDK61340.1"/>
    <property type="molecule type" value="Genomic_DNA"/>
</dbReference>
<protein>
    <submittedName>
        <fullName evidence="1">Uncharacterized protein</fullName>
    </submittedName>
</protein>